<sequence>MSEHFRPGDVVVVREVVDGLVWTERPVTVVVDDPDQLVLHQAAGSVTREPIDPSERKDYLRIMAGGRWTLRDKVWQPPGRLRIGRIGLPFEVWRLSTPDERDVAAWYVNLQEPLRRTADGFETLDHVLDILVAPDLSWWRWKDEDELVAAVQHGVLTAGTAAAIRATGEAVIADIERGDPPWDLTWATWQPGEIDRASALPQIT</sequence>
<feature type="domain" description="DUF402" evidence="1">
    <location>
        <begin position="65"/>
        <end position="178"/>
    </location>
</feature>
<proteinExistence type="predicted"/>
<name>A0ABR8QED2_9CELL</name>
<dbReference type="Proteomes" id="UP000604241">
    <property type="component" value="Unassembled WGS sequence"/>
</dbReference>
<gene>
    <name evidence="2" type="ORF">H9657_10940</name>
</gene>
<organism evidence="2 3">
    <name type="scientific">Cellulomonas avistercoris</name>
    <dbReference type="NCBI Taxonomy" id="2762242"/>
    <lineage>
        <taxon>Bacteria</taxon>
        <taxon>Bacillati</taxon>
        <taxon>Actinomycetota</taxon>
        <taxon>Actinomycetes</taxon>
        <taxon>Micrococcales</taxon>
        <taxon>Cellulomonadaceae</taxon>
        <taxon>Cellulomonas</taxon>
    </lineage>
</organism>
<reference evidence="2 3" key="1">
    <citation type="submission" date="2020-08" db="EMBL/GenBank/DDBJ databases">
        <title>A Genomic Blueprint of the Chicken Gut Microbiome.</title>
        <authorList>
            <person name="Gilroy R."/>
            <person name="Ravi A."/>
            <person name="Getino M."/>
            <person name="Pursley I."/>
            <person name="Horton D.L."/>
            <person name="Alikhan N.-F."/>
            <person name="Baker D."/>
            <person name="Gharbi K."/>
            <person name="Hall N."/>
            <person name="Watson M."/>
            <person name="Adriaenssens E.M."/>
            <person name="Foster-Nyarko E."/>
            <person name="Jarju S."/>
            <person name="Secka A."/>
            <person name="Antonio M."/>
            <person name="Oren A."/>
            <person name="Chaudhuri R."/>
            <person name="La Ragione R.M."/>
            <person name="Hildebrand F."/>
            <person name="Pallen M.J."/>
        </authorList>
    </citation>
    <scope>NUCLEOTIDE SEQUENCE [LARGE SCALE GENOMIC DNA]</scope>
    <source>
        <strain evidence="2 3">Sa3CUA2</strain>
    </source>
</reference>
<accession>A0ABR8QED2</accession>
<dbReference type="SUPFAM" id="SSF159234">
    <property type="entry name" value="FomD-like"/>
    <property type="match status" value="1"/>
</dbReference>
<dbReference type="Pfam" id="PF04167">
    <property type="entry name" value="DUF402"/>
    <property type="match status" value="1"/>
</dbReference>
<dbReference type="InterPro" id="IPR035930">
    <property type="entry name" value="FomD-like_sf"/>
</dbReference>
<evidence type="ECO:0000313" key="2">
    <source>
        <dbReference type="EMBL" id="MBD7918787.1"/>
    </source>
</evidence>
<dbReference type="EMBL" id="JACSQV010000008">
    <property type="protein sequence ID" value="MBD7918787.1"/>
    <property type="molecule type" value="Genomic_DNA"/>
</dbReference>
<protein>
    <submittedName>
        <fullName evidence="2">DUF402 domain-containing protein</fullName>
    </submittedName>
</protein>
<keyword evidence="3" id="KW-1185">Reference proteome</keyword>
<dbReference type="Gene3D" id="2.40.380.10">
    <property type="entry name" value="FomD-like"/>
    <property type="match status" value="1"/>
</dbReference>
<evidence type="ECO:0000313" key="3">
    <source>
        <dbReference type="Proteomes" id="UP000604241"/>
    </source>
</evidence>
<dbReference type="InterPro" id="IPR007295">
    <property type="entry name" value="DUF402"/>
</dbReference>
<evidence type="ECO:0000259" key="1">
    <source>
        <dbReference type="Pfam" id="PF04167"/>
    </source>
</evidence>
<comment type="caution">
    <text evidence="2">The sequence shown here is derived from an EMBL/GenBank/DDBJ whole genome shotgun (WGS) entry which is preliminary data.</text>
</comment>
<dbReference type="RefSeq" id="WP_191783275.1">
    <property type="nucleotide sequence ID" value="NZ_JACSQV010000008.1"/>
</dbReference>